<sequence>MSAQNQVVSSNVHSTDSAPSANVSSSVQMTDPQNSGSSAGTSAVPNAGTSTSTNPSSSGDVRGSQPTEYNRVRVYDPFTEFDEFFGRRGFQNNRLVPSLFIPSLPMISTRSMFPNMWRLLDTWGSDFDLQSDFNRFSDLVERHSDDKGRSVSISSDLANSFDTDFVEKDGSFVLETSFPKEMIDHLKIREKKGHLLLSADQIVEKDDSKDGYVSKSRTSSSIRRTLRLPKHSVPNTATAKYDNGKLTISVTKDPATKTITHRDVQIDVTKN</sequence>
<dbReference type="InterPro" id="IPR002068">
    <property type="entry name" value="A-crystallin/Hsp20_dom"/>
</dbReference>
<evidence type="ECO:0000313" key="3">
    <source>
        <dbReference type="EMBL" id="VBB17732.1"/>
    </source>
</evidence>
<dbReference type="Pfam" id="PF00011">
    <property type="entry name" value="HSP20"/>
    <property type="match status" value="1"/>
</dbReference>
<dbReference type="PROSITE" id="PS01031">
    <property type="entry name" value="SHSP"/>
    <property type="match status" value="1"/>
</dbReference>
<organism evidence="3 4">
    <name type="scientific">Yasminevirus sp. GU-2018</name>
    <dbReference type="NCBI Taxonomy" id="2420051"/>
    <lineage>
        <taxon>Viruses</taxon>
        <taxon>Varidnaviria</taxon>
        <taxon>Bamfordvirae</taxon>
        <taxon>Nucleocytoviricota</taxon>
        <taxon>Megaviricetes</taxon>
        <taxon>Imitervirales</taxon>
        <taxon>Mimiviridae</taxon>
        <taxon>Klosneuvirinae</taxon>
        <taxon>Yasminevirus</taxon>
        <taxon>Yasminevirus saudimassiliense</taxon>
    </lineage>
</organism>
<comment type="caution">
    <text evidence="3">The sequence shown here is derived from an EMBL/GenBank/DDBJ whole genome shotgun (WGS) entry which is preliminary data.</text>
</comment>
<dbReference type="Proteomes" id="UP000594342">
    <property type="component" value="Unassembled WGS sequence"/>
</dbReference>
<dbReference type="InterPro" id="IPR008978">
    <property type="entry name" value="HSP20-like_chaperone"/>
</dbReference>
<protein>
    <submittedName>
        <fullName evidence="3">Heat-shock protein</fullName>
    </submittedName>
</protein>
<feature type="compositionally biased region" description="Low complexity" evidence="1">
    <location>
        <begin position="49"/>
        <end position="58"/>
    </location>
</feature>
<evidence type="ECO:0000256" key="1">
    <source>
        <dbReference type="SAM" id="MobiDB-lite"/>
    </source>
</evidence>
<keyword evidence="4" id="KW-1185">Reference proteome</keyword>
<feature type="compositionally biased region" description="Polar residues" evidence="1">
    <location>
        <begin position="1"/>
        <end position="48"/>
    </location>
</feature>
<evidence type="ECO:0000313" key="4">
    <source>
        <dbReference type="Proteomes" id="UP000594342"/>
    </source>
</evidence>
<feature type="region of interest" description="Disordered" evidence="1">
    <location>
        <begin position="1"/>
        <end position="68"/>
    </location>
</feature>
<dbReference type="Gene3D" id="2.60.40.790">
    <property type="match status" value="1"/>
</dbReference>
<feature type="domain" description="SHSP" evidence="2">
    <location>
        <begin position="152"/>
        <end position="269"/>
    </location>
</feature>
<dbReference type="CDD" id="cd06464">
    <property type="entry name" value="ACD_sHsps-like"/>
    <property type="match status" value="1"/>
</dbReference>
<name>A0A5K0U8J8_9VIRU</name>
<proteinExistence type="predicted"/>
<reference evidence="3 4" key="1">
    <citation type="submission" date="2018-10" db="EMBL/GenBank/DDBJ databases">
        <authorList>
            <consortium name="IHU Genomes"/>
        </authorList>
    </citation>
    <scope>NUCLEOTIDE SEQUENCE [LARGE SCALE GENOMIC DNA]</scope>
    <source>
        <strain evidence="3 4">A1</strain>
    </source>
</reference>
<accession>A0A5K0U8J8</accession>
<dbReference type="EMBL" id="UPSH01000001">
    <property type="protein sequence ID" value="VBB17732.1"/>
    <property type="molecule type" value="Genomic_DNA"/>
</dbReference>
<dbReference type="SUPFAM" id="SSF49764">
    <property type="entry name" value="HSP20-like chaperones"/>
    <property type="match status" value="1"/>
</dbReference>
<evidence type="ECO:0000259" key="2">
    <source>
        <dbReference type="PROSITE" id="PS01031"/>
    </source>
</evidence>
<gene>
    <name evidence="3" type="ORF">YASMINEVIRUS_195</name>
</gene>